<organism evidence="1 2">
    <name type="scientific">Massariosphaeria phaeospora</name>
    <dbReference type="NCBI Taxonomy" id="100035"/>
    <lineage>
        <taxon>Eukaryota</taxon>
        <taxon>Fungi</taxon>
        <taxon>Dikarya</taxon>
        <taxon>Ascomycota</taxon>
        <taxon>Pezizomycotina</taxon>
        <taxon>Dothideomycetes</taxon>
        <taxon>Pleosporomycetidae</taxon>
        <taxon>Pleosporales</taxon>
        <taxon>Pleosporales incertae sedis</taxon>
        <taxon>Massariosphaeria</taxon>
    </lineage>
</organism>
<accession>A0A7C8MVK1</accession>
<protein>
    <submittedName>
        <fullName evidence="1">Uncharacterized protein</fullName>
    </submittedName>
</protein>
<dbReference type="OrthoDB" id="5279008at2759"/>
<gene>
    <name evidence="1" type="ORF">BDV95DRAFT_633624</name>
</gene>
<keyword evidence="2" id="KW-1185">Reference proteome</keyword>
<dbReference type="AlphaFoldDB" id="A0A7C8MVK1"/>
<dbReference type="Proteomes" id="UP000481861">
    <property type="component" value="Unassembled WGS sequence"/>
</dbReference>
<name>A0A7C8MVK1_9PLEO</name>
<evidence type="ECO:0000313" key="2">
    <source>
        <dbReference type="Proteomes" id="UP000481861"/>
    </source>
</evidence>
<reference evidence="1 2" key="1">
    <citation type="submission" date="2020-01" db="EMBL/GenBank/DDBJ databases">
        <authorList>
            <consortium name="DOE Joint Genome Institute"/>
            <person name="Haridas S."/>
            <person name="Albert R."/>
            <person name="Binder M."/>
            <person name="Bloem J."/>
            <person name="Labutti K."/>
            <person name="Salamov A."/>
            <person name="Andreopoulos B."/>
            <person name="Baker S.E."/>
            <person name="Barry K."/>
            <person name="Bills G."/>
            <person name="Bluhm B.H."/>
            <person name="Cannon C."/>
            <person name="Castanera R."/>
            <person name="Culley D.E."/>
            <person name="Daum C."/>
            <person name="Ezra D."/>
            <person name="Gonzalez J.B."/>
            <person name="Henrissat B."/>
            <person name="Kuo A."/>
            <person name="Liang C."/>
            <person name="Lipzen A."/>
            <person name="Lutzoni F."/>
            <person name="Magnuson J."/>
            <person name="Mondo S."/>
            <person name="Nolan M."/>
            <person name="Ohm R."/>
            <person name="Pangilinan J."/>
            <person name="Park H.-J.H."/>
            <person name="Ramirez L."/>
            <person name="Alfaro M."/>
            <person name="Sun H."/>
            <person name="Tritt A."/>
            <person name="Yoshinaga Y."/>
            <person name="Zwiers L.-H.L."/>
            <person name="Turgeon B.G."/>
            <person name="Goodwin S.B."/>
            <person name="Spatafora J.W."/>
            <person name="Crous P.W."/>
            <person name="Grigoriev I.V."/>
        </authorList>
    </citation>
    <scope>NUCLEOTIDE SEQUENCE [LARGE SCALE GENOMIC DNA]</scope>
    <source>
        <strain evidence="1 2">CBS 611.86</strain>
    </source>
</reference>
<comment type="caution">
    <text evidence="1">The sequence shown here is derived from an EMBL/GenBank/DDBJ whole genome shotgun (WGS) entry which is preliminary data.</text>
</comment>
<dbReference type="EMBL" id="JAADJZ010000001">
    <property type="protein sequence ID" value="KAF2878064.1"/>
    <property type="molecule type" value="Genomic_DNA"/>
</dbReference>
<evidence type="ECO:0000313" key="1">
    <source>
        <dbReference type="EMBL" id="KAF2878064.1"/>
    </source>
</evidence>
<sequence length="432" mass="50412">MHALIPRNSFYPMQVLNERADAWHSSIHWPFKPESKVFRILDLCPELIASIASHLPDDDFLAFRLACRALKRHSMSEFGTRFFRVLGVWMHPRSLDVLEEIARHKKLAKFCGRQSIYQDLEYLALEFEKSSRNNRSWESNHASNHAQYQWQEAGWCNVLEEQVFHRARGTCNGIYRRALNALRHADRHGQVKLVLQFSQSESELAPQTRFFSLDQPKWMNPMTANLRTVRIQGGSPWLRQLVCSPSNLEALSIWRTPGSQAFDFEHGIARTFHWPHLTSLSLRKFEFRRGDLVGFLEAYKEQMSELNLCCIAFQDGGSWKAPLQMARSMPRLNRLRLHHMYDSAVVNENFDDFRNAVRNDRRNVDLEGRATITLVLDIVIRDYQTMWIREAEAEIVDFAQARVAAGLDSIWDRIVSFAFLFWALFKSRILGP</sequence>
<proteinExistence type="predicted"/>